<dbReference type="AlphaFoldDB" id="A0A8J2KQG1"/>
<sequence length="68" mass="7936">MKTVREWICKPEWYKSVGIPSTVSKQNKKMALDYWDKFYKPKDGNALEPKNTSDILAAQVKRAKMSRT</sequence>
<gene>
    <name evidence="1" type="ORF">AFUS01_LOCUS18830</name>
</gene>
<organism evidence="1 2">
    <name type="scientific">Allacma fusca</name>
    <dbReference type="NCBI Taxonomy" id="39272"/>
    <lineage>
        <taxon>Eukaryota</taxon>
        <taxon>Metazoa</taxon>
        <taxon>Ecdysozoa</taxon>
        <taxon>Arthropoda</taxon>
        <taxon>Hexapoda</taxon>
        <taxon>Collembola</taxon>
        <taxon>Symphypleona</taxon>
        <taxon>Sminthuridae</taxon>
        <taxon>Allacma</taxon>
    </lineage>
</organism>
<evidence type="ECO:0000313" key="1">
    <source>
        <dbReference type="EMBL" id="CAG7730165.1"/>
    </source>
</evidence>
<dbReference type="Proteomes" id="UP000708208">
    <property type="component" value="Unassembled WGS sequence"/>
</dbReference>
<comment type="caution">
    <text evidence="1">The sequence shown here is derived from an EMBL/GenBank/DDBJ whole genome shotgun (WGS) entry which is preliminary data.</text>
</comment>
<accession>A0A8J2KQG1</accession>
<protein>
    <submittedName>
        <fullName evidence="1">Uncharacterized protein</fullName>
    </submittedName>
</protein>
<proteinExistence type="predicted"/>
<dbReference type="OrthoDB" id="10043784at2759"/>
<evidence type="ECO:0000313" key="2">
    <source>
        <dbReference type="Proteomes" id="UP000708208"/>
    </source>
</evidence>
<reference evidence="1" key="1">
    <citation type="submission" date="2021-06" db="EMBL/GenBank/DDBJ databases">
        <authorList>
            <person name="Hodson N. C."/>
            <person name="Mongue J. A."/>
            <person name="Jaron S. K."/>
        </authorList>
    </citation>
    <scope>NUCLEOTIDE SEQUENCE</scope>
</reference>
<name>A0A8J2KQG1_9HEXA</name>
<dbReference type="EMBL" id="CAJVCH010190059">
    <property type="protein sequence ID" value="CAG7730165.1"/>
    <property type="molecule type" value="Genomic_DNA"/>
</dbReference>
<keyword evidence="2" id="KW-1185">Reference proteome</keyword>